<name>A0A8H6XBH1_9AGAR</name>
<comment type="caution">
    <text evidence="2">The sequence shown here is derived from an EMBL/GenBank/DDBJ whole genome shotgun (WGS) entry which is preliminary data.</text>
</comment>
<dbReference type="InterPro" id="IPR036412">
    <property type="entry name" value="HAD-like_sf"/>
</dbReference>
<dbReference type="FunFam" id="3.40.50.1000:FF:000162">
    <property type="entry name" value="HAD-like protein"/>
    <property type="match status" value="1"/>
</dbReference>
<evidence type="ECO:0000256" key="1">
    <source>
        <dbReference type="SAM" id="MobiDB-lite"/>
    </source>
</evidence>
<accession>A0A8H6XBH1</accession>
<dbReference type="PANTHER" id="PTHR43481">
    <property type="entry name" value="FRUCTOSE-1-PHOSPHATE PHOSPHATASE"/>
    <property type="match status" value="1"/>
</dbReference>
<dbReference type="FunFam" id="3.40.50.1000:FF:000145">
    <property type="entry name" value="HAD family hydrolase"/>
    <property type="match status" value="1"/>
</dbReference>
<dbReference type="OrthoDB" id="40579at2759"/>
<dbReference type="SFLD" id="SFLDS00003">
    <property type="entry name" value="Haloacid_Dehalogenase"/>
    <property type="match status" value="1"/>
</dbReference>
<dbReference type="Pfam" id="PF13419">
    <property type="entry name" value="HAD_2"/>
    <property type="match status" value="1"/>
</dbReference>
<dbReference type="InterPro" id="IPR023198">
    <property type="entry name" value="PGP-like_dom2"/>
</dbReference>
<dbReference type="InterPro" id="IPR051806">
    <property type="entry name" value="HAD-like_SPP"/>
</dbReference>
<dbReference type="Gene3D" id="1.10.150.240">
    <property type="entry name" value="Putative phosphatase, domain 2"/>
    <property type="match status" value="1"/>
</dbReference>
<sequence>MPATFYADAVLFDMDGTLTDSIAAVEAAWARVAEEIGQDPVDIIALTHGKRAVDNLTALKPDIEEHEMDAEVAAFERSILFYADAYHKYGPGSHSNKKAPSPGALVPALIESSTRSVPPSRQPSSIGNNGPARPCLVSRLSEMLLTTARELEEKGSCGLVEEEGCKEENKIPYGNKLQAWELEAATVNRSVKILPGVRRMLPSIPKGRYAVATSGAATYAYGCMTRVGINPPEVTITADDKRLAAGKPAPDPFLLAAKCLGFSAANCVVFEDSPSGIRAGVASGATVIAVCTSHERAQIENCGAHYIVEDMSKVECKVVGQGTDTKLRFTVLDGE</sequence>
<evidence type="ECO:0000313" key="2">
    <source>
        <dbReference type="EMBL" id="KAF7338235.1"/>
    </source>
</evidence>
<feature type="region of interest" description="Disordered" evidence="1">
    <location>
        <begin position="112"/>
        <end position="132"/>
    </location>
</feature>
<dbReference type="EMBL" id="JACAZI010000021">
    <property type="protein sequence ID" value="KAF7338235.1"/>
    <property type="molecule type" value="Genomic_DNA"/>
</dbReference>
<dbReference type="InterPro" id="IPR006439">
    <property type="entry name" value="HAD-SF_hydro_IA"/>
</dbReference>
<dbReference type="AlphaFoldDB" id="A0A8H6XBH1"/>
<reference evidence="2" key="1">
    <citation type="submission" date="2020-05" db="EMBL/GenBank/DDBJ databases">
        <title>Mycena genomes resolve the evolution of fungal bioluminescence.</title>
        <authorList>
            <person name="Tsai I.J."/>
        </authorList>
    </citation>
    <scope>NUCLEOTIDE SEQUENCE</scope>
    <source>
        <strain evidence="2">CCC161011</strain>
    </source>
</reference>
<feature type="compositionally biased region" description="Polar residues" evidence="1">
    <location>
        <begin position="112"/>
        <end position="128"/>
    </location>
</feature>
<dbReference type="SFLD" id="SFLDG01129">
    <property type="entry name" value="C1.5:_HAD__Beta-PGM__Phosphata"/>
    <property type="match status" value="1"/>
</dbReference>
<dbReference type="SUPFAM" id="SSF56784">
    <property type="entry name" value="HAD-like"/>
    <property type="match status" value="2"/>
</dbReference>
<proteinExistence type="predicted"/>
<protein>
    <submittedName>
        <fullName evidence="2">HAD-like protein</fullName>
    </submittedName>
</protein>
<evidence type="ECO:0000313" key="3">
    <source>
        <dbReference type="Proteomes" id="UP000620124"/>
    </source>
</evidence>
<dbReference type="Gene3D" id="3.40.50.1000">
    <property type="entry name" value="HAD superfamily/HAD-like"/>
    <property type="match status" value="1"/>
</dbReference>
<dbReference type="NCBIfam" id="TIGR01509">
    <property type="entry name" value="HAD-SF-IA-v3"/>
    <property type="match status" value="1"/>
</dbReference>
<dbReference type="InterPro" id="IPR041492">
    <property type="entry name" value="HAD_2"/>
</dbReference>
<organism evidence="2 3">
    <name type="scientific">Mycena venus</name>
    <dbReference type="NCBI Taxonomy" id="2733690"/>
    <lineage>
        <taxon>Eukaryota</taxon>
        <taxon>Fungi</taxon>
        <taxon>Dikarya</taxon>
        <taxon>Basidiomycota</taxon>
        <taxon>Agaricomycotina</taxon>
        <taxon>Agaricomycetes</taxon>
        <taxon>Agaricomycetidae</taxon>
        <taxon>Agaricales</taxon>
        <taxon>Marasmiineae</taxon>
        <taxon>Mycenaceae</taxon>
        <taxon>Mycena</taxon>
    </lineage>
</organism>
<dbReference type="PANTHER" id="PTHR43481:SF2">
    <property type="entry name" value="PHOSPHATASE"/>
    <property type="match status" value="1"/>
</dbReference>
<gene>
    <name evidence="2" type="ORF">MVEN_02048700</name>
</gene>
<dbReference type="InterPro" id="IPR023214">
    <property type="entry name" value="HAD_sf"/>
</dbReference>
<dbReference type="Proteomes" id="UP000620124">
    <property type="component" value="Unassembled WGS sequence"/>
</dbReference>
<dbReference type="GO" id="GO:0050308">
    <property type="term" value="F:sugar-phosphatase activity"/>
    <property type="evidence" value="ECO:0007669"/>
    <property type="project" value="TreeGrafter"/>
</dbReference>
<keyword evidence="3" id="KW-1185">Reference proteome</keyword>